<dbReference type="AlphaFoldDB" id="A0A7Y6DKB9"/>
<name>A0A7Y6DKB9_9PSED</name>
<gene>
    <name evidence="1" type="ORF">HNO91_27230</name>
</gene>
<evidence type="ECO:0000313" key="1">
    <source>
        <dbReference type="EMBL" id="NUT90131.1"/>
    </source>
</evidence>
<protein>
    <submittedName>
        <fullName evidence="1">Uncharacterized protein</fullName>
    </submittedName>
</protein>
<accession>A0A7Y6DKB9</accession>
<sequence>MRLAIDAESLISVFNGENGNLEDAVRSSIISVTENILDDYDEKIFLDGSGMSHQWLKRIYDSPDRLRAVSDEELISYGLANTQDLDSNYIGAAFLNGQLLIRENSSKAALTLAKKYGVKVITPDDEVDFKNLDGHNVIKSHTLNSSTKHKHNIIRSYFNQETEVIIYDRYLKESSILLLENILPHIAANATVSVISEFEKYGVPSKDVKDRLQKAAPRRTINCYYPDFKEQSDKHDRHIHLGQRFQLTFTSGLDCFGSHPTWNNSECDIQVFYLGLECSTRDYVVADRPGLGRSFKIRAFSKNAQS</sequence>
<evidence type="ECO:0000313" key="2">
    <source>
        <dbReference type="Proteomes" id="UP000536720"/>
    </source>
</evidence>
<proteinExistence type="predicted"/>
<dbReference type="EMBL" id="JABFMR010000050">
    <property type="protein sequence ID" value="NUT90131.1"/>
    <property type="molecule type" value="Genomic_DNA"/>
</dbReference>
<dbReference type="RefSeq" id="WP_175364177.1">
    <property type="nucleotide sequence ID" value="NZ_JABFMR010000050.1"/>
</dbReference>
<reference evidence="1 2" key="1">
    <citation type="journal article" date="2020" name="Front. Plant Sci.">
        <title>Isolation of Rhizosphere Bacteria That Improve Quality and Water Stress Tolerance in Greenhouse Ornamentals.</title>
        <authorList>
            <person name="Nordstedt N.P."/>
            <person name="Jones M.L."/>
        </authorList>
    </citation>
    <scope>NUCLEOTIDE SEQUENCE [LARGE SCALE GENOMIC DNA]</scope>
    <source>
        <strain evidence="1 2">C7D2</strain>
    </source>
</reference>
<organism evidence="1 2">
    <name type="scientific">Pseudomonas corrugata</name>
    <dbReference type="NCBI Taxonomy" id="47879"/>
    <lineage>
        <taxon>Bacteria</taxon>
        <taxon>Pseudomonadati</taxon>
        <taxon>Pseudomonadota</taxon>
        <taxon>Gammaproteobacteria</taxon>
        <taxon>Pseudomonadales</taxon>
        <taxon>Pseudomonadaceae</taxon>
        <taxon>Pseudomonas</taxon>
    </lineage>
</organism>
<comment type="caution">
    <text evidence="1">The sequence shown here is derived from an EMBL/GenBank/DDBJ whole genome shotgun (WGS) entry which is preliminary data.</text>
</comment>
<dbReference type="Proteomes" id="UP000536720">
    <property type="component" value="Unassembled WGS sequence"/>
</dbReference>